<dbReference type="Proteomes" id="UP000189911">
    <property type="component" value="Chromosome F"/>
</dbReference>
<evidence type="ECO:0000259" key="14">
    <source>
        <dbReference type="SMART" id="SM00382"/>
    </source>
</evidence>
<dbReference type="PROSITE" id="PS00674">
    <property type="entry name" value="AAA"/>
    <property type="match status" value="1"/>
</dbReference>
<dbReference type="FunFam" id="3.40.50.300:FF:000149">
    <property type="entry name" value="Nuclear valosin-containing protein-like"/>
    <property type="match status" value="1"/>
</dbReference>
<evidence type="ECO:0000313" key="16">
    <source>
        <dbReference type="Proteomes" id="UP000189911"/>
    </source>
</evidence>
<evidence type="ECO:0000256" key="3">
    <source>
        <dbReference type="ARBA" id="ARBA00022448"/>
    </source>
</evidence>
<proteinExistence type="inferred from homology"/>
<dbReference type="GO" id="GO:0016887">
    <property type="term" value="F:ATP hydrolysis activity"/>
    <property type="evidence" value="ECO:0007669"/>
    <property type="project" value="InterPro"/>
</dbReference>
<dbReference type="InterPro" id="IPR009010">
    <property type="entry name" value="Asp_de-COase-like_dom_sf"/>
</dbReference>
<dbReference type="GO" id="GO:0005778">
    <property type="term" value="C:peroxisomal membrane"/>
    <property type="evidence" value="ECO:0007669"/>
    <property type="project" value="TreeGrafter"/>
</dbReference>
<dbReference type="CDD" id="cd19526">
    <property type="entry name" value="RecA-like_PEX1_r2"/>
    <property type="match status" value="1"/>
</dbReference>
<dbReference type="InterPro" id="IPR003593">
    <property type="entry name" value="AAA+_ATPase"/>
</dbReference>
<evidence type="ECO:0000256" key="1">
    <source>
        <dbReference type="ARBA" id="ARBA00004370"/>
    </source>
</evidence>
<evidence type="ECO:0000256" key="6">
    <source>
        <dbReference type="ARBA" id="ARBA00022801"/>
    </source>
</evidence>
<dbReference type="PANTHER" id="PTHR23077">
    <property type="entry name" value="AAA-FAMILY ATPASE"/>
    <property type="match status" value="1"/>
</dbReference>
<dbReference type="SMART" id="SM00382">
    <property type="entry name" value="AAA"/>
    <property type="match status" value="2"/>
</dbReference>
<comment type="catalytic activity">
    <reaction evidence="12">
        <text>ATP + H2O = ADP + phosphate + H(+)</text>
        <dbReference type="Rhea" id="RHEA:13065"/>
        <dbReference type="ChEBI" id="CHEBI:15377"/>
        <dbReference type="ChEBI" id="CHEBI:15378"/>
        <dbReference type="ChEBI" id="CHEBI:30616"/>
        <dbReference type="ChEBI" id="CHEBI:43474"/>
        <dbReference type="ChEBI" id="CHEBI:456216"/>
    </reaction>
    <physiologicalReaction direction="left-to-right" evidence="12">
        <dbReference type="Rhea" id="RHEA:13066"/>
    </physiologicalReaction>
</comment>
<evidence type="ECO:0000313" key="15">
    <source>
        <dbReference type="EMBL" id="SCV02106.1"/>
    </source>
</evidence>
<keyword evidence="6" id="KW-0378">Hydrolase</keyword>
<feature type="region of interest" description="Disordered" evidence="13">
    <location>
        <begin position="1000"/>
        <end position="1020"/>
    </location>
</feature>
<keyword evidence="7" id="KW-0067">ATP-binding</keyword>
<comment type="subcellular location">
    <subcellularLocation>
        <location evidence="1">Membrane</location>
    </subcellularLocation>
</comment>
<dbReference type="SUPFAM" id="SSF52540">
    <property type="entry name" value="P-loop containing nucleoside triphosphate hydrolases"/>
    <property type="match status" value="2"/>
</dbReference>
<dbReference type="InterPro" id="IPR003959">
    <property type="entry name" value="ATPase_AAA_core"/>
</dbReference>
<evidence type="ECO:0000256" key="12">
    <source>
        <dbReference type="ARBA" id="ARBA00048778"/>
    </source>
</evidence>
<evidence type="ECO:0000256" key="4">
    <source>
        <dbReference type="ARBA" id="ARBA00022593"/>
    </source>
</evidence>
<keyword evidence="3" id="KW-0813">Transport</keyword>
<feature type="domain" description="AAA+ ATPase" evidence="14">
    <location>
        <begin position="710"/>
        <end position="846"/>
    </location>
</feature>
<dbReference type="InterPro" id="IPR050168">
    <property type="entry name" value="AAA_ATPase_domain"/>
</dbReference>
<dbReference type="AlphaFoldDB" id="A0A1G4KCK8"/>
<dbReference type="Gene3D" id="3.40.50.300">
    <property type="entry name" value="P-loop containing nucleotide triphosphate hydrolases"/>
    <property type="match status" value="2"/>
</dbReference>
<dbReference type="Pfam" id="PF09262">
    <property type="entry name" value="PEX-1N"/>
    <property type="match status" value="1"/>
</dbReference>
<dbReference type="SUPFAM" id="SSF54585">
    <property type="entry name" value="Cdc48 domain 2-like"/>
    <property type="match status" value="1"/>
</dbReference>
<protein>
    <recommendedName>
        <fullName evidence="11">Peroxisomal ATPase PEX1</fullName>
    </recommendedName>
    <alternativeName>
        <fullName evidence="10">Peroxin-1</fullName>
    </alternativeName>
</protein>
<dbReference type="GO" id="GO:0005829">
    <property type="term" value="C:cytosol"/>
    <property type="evidence" value="ECO:0007669"/>
    <property type="project" value="TreeGrafter"/>
</dbReference>
<keyword evidence="8" id="KW-0653">Protein transport</keyword>
<dbReference type="InterPro" id="IPR029067">
    <property type="entry name" value="CDC48_domain_2-like_sf"/>
</dbReference>
<keyword evidence="4" id="KW-0962">Peroxisome biogenesis</keyword>
<dbReference type="InterPro" id="IPR015342">
    <property type="entry name" value="PEX1-N_C-lobe"/>
</dbReference>
<evidence type="ECO:0000256" key="8">
    <source>
        <dbReference type="ARBA" id="ARBA00022927"/>
    </source>
</evidence>
<dbReference type="GO" id="GO:0016558">
    <property type="term" value="P:protein import into peroxisome matrix"/>
    <property type="evidence" value="ECO:0007669"/>
    <property type="project" value="TreeGrafter"/>
</dbReference>
<dbReference type="InterPro" id="IPR041569">
    <property type="entry name" value="AAA_lid_3"/>
</dbReference>
<dbReference type="Pfam" id="PF17862">
    <property type="entry name" value="AAA_lid_3"/>
    <property type="match status" value="1"/>
</dbReference>
<accession>A0A1G4KCK8</accession>
<keyword evidence="5" id="KW-0547">Nucleotide-binding</keyword>
<dbReference type="InterPro" id="IPR003960">
    <property type="entry name" value="ATPase_AAA_CS"/>
</dbReference>
<evidence type="ECO:0000256" key="10">
    <source>
        <dbReference type="ARBA" id="ARBA00032509"/>
    </source>
</evidence>
<dbReference type="Pfam" id="PF00004">
    <property type="entry name" value="AAA"/>
    <property type="match status" value="2"/>
</dbReference>
<keyword evidence="16" id="KW-1185">Reference proteome</keyword>
<dbReference type="PANTHER" id="PTHR23077:SF12">
    <property type="entry name" value="PEROXISOMAL ATPASE PEX1"/>
    <property type="match status" value="1"/>
</dbReference>
<evidence type="ECO:0000256" key="7">
    <source>
        <dbReference type="ARBA" id="ARBA00022840"/>
    </source>
</evidence>
<evidence type="ECO:0000256" key="2">
    <source>
        <dbReference type="ARBA" id="ARBA00006914"/>
    </source>
</evidence>
<evidence type="ECO:0000256" key="5">
    <source>
        <dbReference type="ARBA" id="ARBA00022741"/>
    </source>
</evidence>
<organism evidence="15 16">
    <name type="scientific">Lachancea nothofagi CBS 11611</name>
    <dbReference type="NCBI Taxonomy" id="1266666"/>
    <lineage>
        <taxon>Eukaryota</taxon>
        <taxon>Fungi</taxon>
        <taxon>Dikarya</taxon>
        <taxon>Ascomycota</taxon>
        <taxon>Saccharomycotina</taxon>
        <taxon>Saccharomycetes</taxon>
        <taxon>Saccharomycetales</taxon>
        <taxon>Saccharomycetaceae</taxon>
        <taxon>Lachancea</taxon>
    </lineage>
</organism>
<evidence type="ECO:0000256" key="9">
    <source>
        <dbReference type="ARBA" id="ARBA00023136"/>
    </source>
</evidence>
<comment type="similarity">
    <text evidence="2">Belongs to the AAA ATPase family.</text>
</comment>
<evidence type="ECO:0000256" key="13">
    <source>
        <dbReference type="SAM" id="MobiDB-lite"/>
    </source>
</evidence>
<feature type="domain" description="AAA+ ATPase" evidence="14">
    <location>
        <begin position="433"/>
        <end position="607"/>
    </location>
</feature>
<dbReference type="SUPFAM" id="SSF50692">
    <property type="entry name" value="ADC-like"/>
    <property type="match status" value="1"/>
</dbReference>
<dbReference type="GO" id="GO:0005524">
    <property type="term" value="F:ATP binding"/>
    <property type="evidence" value="ECO:0007669"/>
    <property type="project" value="UniProtKB-KW"/>
</dbReference>
<gene>
    <name evidence="15" type="ORF">LANO_0F15280G</name>
</gene>
<dbReference type="Gene3D" id="1.10.8.60">
    <property type="match status" value="1"/>
</dbReference>
<evidence type="ECO:0000256" key="11">
    <source>
        <dbReference type="ARBA" id="ARBA00034532"/>
    </source>
</evidence>
<dbReference type="OrthoDB" id="2187at2759"/>
<sequence length="1020" mass="113198">MVQDGELLFQSIRISFSDRIRGNFVRLPSAIVQVLENTSIPVHEYGIAIQREESEIYVGWDGFESSQALNGQGCVEINPILAAAYNVREGNAVDLKIRHFDGSLIATEVYIEPQSSDDWEIIDGNARFLQNEMLFQTRIVVQDELLICYVEQTVAKFKIQKIIPQFQGAARITTDTLVMVAPMLNRSRLVNGTPKRHEEAFSVHKARLLRTTGHTERLEGFTMGVSDAISSLALVSILKNPIENKVADNHSADASLTSCAERIAVAVVSDDTVSSTHAALSSLTWASLGVSPESGHKLKVEYVDGQASDEAPTVFIYPVDQSKNETKLALNGRRASLQDSVMQSLNMLMIGTVLTDRLYLPQAQAYIELVSQNGEHVQFYDWRNNDIEYRPMDTSVKLSRKAFTKPAEDIVHPVGMKEMIDKIIHYLTLPFTSSSISLITGSSGMGKTILVKEIKAQIEQSTSVNVKYIDCEKFMENSNFTKMKQTLQQLIASSYWYGPSLLILDNAEILFPQNKSEDESQSRSSVADVSTKLCQVLIQYLSRLSAKSSDRVRLLLTAETRDKMNQVLFSKHAIGNYWQLQAPQRDQRCDLIAHFLRQRSLVLSGELDDSTIAIETEGHSPQDLLLLTEKLLCENLCDQDNLSAPLTRETFERAVADFTPSSLRGIKLQKDTGVRWSSVGAMHKAKELLLETLEWPTKYAPIFAKCPLRLRSGILLYGYPGCGKTMLASAVAQHCGLNFISIKGPEILNKYIGASEQSVRECFERAQAARPCILFFDEFDSVAPKRGHDSIGVTDRVVNQMLTQMDGAEGLEGVYVLAATSRPDLIDSALLRPGRLDKSVLCGLPTTPDRLEILKAVVTSGNMSLDSDCNLEELAETTEGMSGADLQGLCYNAYLKSVHRKMASGAVDMDPKETKGDPVDFEYFHAMPPNSSTASQKFLARVKERYASKDDLVASKEIEVVPPIITRGDFQKACHDTKPSISPGEFQKLTQIYRLFSSDRDANMPSGEASNQVGGRLTLM</sequence>
<dbReference type="Gene3D" id="3.10.330.10">
    <property type="match status" value="1"/>
</dbReference>
<dbReference type="EMBL" id="LT598452">
    <property type="protein sequence ID" value="SCV02106.1"/>
    <property type="molecule type" value="Genomic_DNA"/>
</dbReference>
<dbReference type="InterPro" id="IPR027417">
    <property type="entry name" value="P-loop_NTPase"/>
</dbReference>
<reference evidence="16" key="1">
    <citation type="submission" date="2016-03" db="EMBL/GenBank/DDBJ databases">
        <authorList>
            <person name="Devillers Hugo."/>
        </authorList>
    </citation>
    <scope>NUCLEOTIDE SEQUENCE [LARGE SCALE GENOMIC DNA]</scope>
</reference>
<keyword evidence="9" id="KW-0472">Membrane</keyword>
<name>A0A1G4KCK8_9SACH</name>